<organism evidence="1 2">
    <name type="scientific">Amycolatopsis rhizosphaerae</name>
    <dbReference type="NCBI Taxonomy" id="2053003"/>
    <lineage>
        <taxon>Bacteria</taxon>
        <taxon>Bacillati</taxon>
        <taxon>Actinomycetota</taxon>
        <taxon>Actinomycetes</taxon>
        <taxon>Pseudonocardiales</taxon>
        <taxon>Pseudonocardiaceae</taxon>
        <taxon>Amycolatopsis</taxon>
    </lineage>
</organism>
<proteinExistence type="predicted"/>
<accession>A0A558CVL4</accession>
<protein>
    <submittedName>
        <fullName evidence="1">Uncharacterized protein</fullName>
    </submittedName>
</protein>
<dbReference type="Proteomes" id="UP000320011">
    <property type="component" value="Unassembled WGS sequence"/>
</dbReference>
<reference evidence="1 2" key="2">
    <citation type="submission" date="2019-08" db="EMBL/GenBank/DDBJ databases">
        <title>Amycolatopsis acidicola sp. nov., isolated from peat swamp forest soil.</title>
        <authorList>
            <person name="Srisuk N."/>
        </authorList>
    </citation>
    <scope>NUCLEOTIDE SEQUENCE [LARGE SCALE GENOMIC DNA]</scope>
    <source>
        <strain evidence="1 2">TBRC 6029</strain>
    </source>
</reference>
<sequence>MIDRCGICGSDKNDGWSLETVIDHSTGLVTSRELPCEACLNRTTLHSHSAKLRQRRGGKPRETVQTRRTRARFAAFWVRRKPKTGTRG</sequence>
<dbReference type="RefSeq" id="WP_144587636.1">
    <property type="nucleotide sequence ID" value="NZ_VJWX01000096.1"/>
</dbReference>
<dbReference type="EMBL" id="VJWX01000096">
    <property type="protein sequence ID" value="TVT52809.1"/>
    <property type="molecule type" value="Genomic_DNA"/>
</dbReference>
<evidence type="ECO:0000313" key="2">
    <source>
        <dbReference type="Proteomes" id="UP000320011"/>
    </source>
</evidence>
<comment type="caution">
    <text evidence="1">The sequence shown here is derived from an EMBL/GenBank/DDBJ whole genome shotgun (WGS) entry which is preliminary data.</text>
</comment>
<reference evidence="1 2" key="1">
    <citation type="submission" date="2019-07" db="EMBL/GenBank/DDBJ databases">
        <authorList>
            <person name="Duangmal K."/>
            <person name="Teo W.F.A."/>
        </authorList>
    </citation>
    <scope>NUCLEOTIDE SEQUENCE [LARGE SCALE GENOMIC DNA]</scope>
    <source>
        <strain evidence="1 2">TBRC 6029</strain>
    </source>
</reference>
<gene>
    <name evidence="1" type="ORF">FNH05_12465</name>
</gene>
<name>A0A558CVL4_9PSEU</name>
<dbReference type="OrthoDB" id="3197455at2"/>
<dbReference type="AlphaFoldDB" id="A0A558CVL4"/>
<evidence type="ECO:0000313" key="1">
    <source>
        <dbReference type="EMBL" id="TVT52809.1"/>
    </source>
</evidence>
<keyword evidence="2" id="KW-1185">Reference proteome</keyword>